<evidence type="ECO:0000256" key="5">
    <source>
        <dbReference type="SAM" id="MobiDB-lite"/>
    </source>
</evidence>
<dbReference type="Pfam" id="PF00023">
    <property type="entry name" value="Ank"/>
    <property type="match status" value="1"/>
</dbReference>
<gene>
    <name evidence="7" type="ORF">WHR41_06270</name>
</gene>
<evidence type="ECO:0000256" key="4">
    <source>
        <dbReference type="SAM" id="Coils"/>
    </source>
</evidence>
<feature type="compositionally biased region" description="Polar residues" evidence="5">
    <location>
        <begin position="1833"/>
        <end position="1843"/>
    </location>
</feature>
<keyword evidence="1" id="KW-0677">Repeat</keyword>
<dbReference type="Proteomes" id="UP000803884">
    <property type="component" value="Unassembled WGS sequence"/>
</dbReference>
<dbReference type="PANTHER" id="PTHR24198">
    <property type="entry name" value="ANKYRIN REPEAT AND PROTEIN KINASE DOMAIN-CONTAINING PROTEIN"/>
    <property type="match status" value="1"/>
</dbReference>
<dbReference type="PANTHER" id="PTHR24198:SF165">
    <property type="entry name" value="ANKYRIN REPEAT-CONTAINING PROTEIN-RELATED"/>
    <property type="match status" value="1"/>
</dbReference>
<evidence type="ECO:0000256" key="1">
    <source>
        <dbReference type="ARBA" id="ARBA00022737"/>
    </source>
</evidence>
<feature type="repeat" description="ANK" evidence="3">
    <location>
        <begin position="992"/>
        <end position="1024"/>
    </location>
</feature>
<comment type="caution">
    <text evidence="7">The sequence shown here is derived from an EMBL/GenBank/DDBJ whole genome shotgun (WGS) entry which is preliminary data.</text>
</comment>
<feature type="repeat" description="ANK" evidence="3">
    <location>
        <begin position="959"/>
        <end position="991"/>
    </location>
</feature>
<protein>
    <recommendedName>
        <fullName evidence="6">Nephrocystin 3-like N-terminal domain-containing protein</fullName>
    </recommendedName>
</protein>
<evidence type="ECO:0000256" key="2">
    <source>
        <dbReference type="ARBA" id="ARBA00023043"/>
    </source>
</evidence>
<evidence type="ECO:0000256" key="3">
    <source>
        <dbReference type="PROSITE-ProRule" id="PRU00023"/>
    </source>
</evidence>
<dbReference type="Gene3D" id="3.40.50.1820">
    <property type="entry name" value="alpha/beta hydrolase"/>
    <property type="match status" value="1"/>
</dbReference>
<dbReference type="Pfam" id="PF12796">
    <property type="entry name" value="Ank_2"/>
    <property type="match status" value="3"/>
</dbReference>
<feature type="compositionally biased region" description="Polar residues" evidence="5">
    <location>
        <begin position="1750"/>
        <end position="1773"/>
    </location>
</feature>
<feature type="repeat" description="ANK" evidence="3">
    <location>
        <begin position="1314"/>
        <end position="1346"/>
    </location>
</feature>
<evidence type="ECO:0000259" key="6">
    <source>
        <dbReference type="Pfam" id="PF24883"/>
    </source>
</evidence>
<organism evidence="7 8">
    <name type="scientific">Cladosporium halotolerans</name>
    <dbReference type="NCBI Taxonomy" id="1052096"/>
    <lineage>
        <taxon>Eukaryota</taxon>
        <taxon>Fungi</taxon>
        <taxon>Dikarya</taxon>
        <taxon>Ascomycota</taxon>
        <taxon>Pezizomycotina</taxon>
        <taxon>Dothideomycetes</taxon>
        <taxon>Dothideomycetidae</taxon>
        <taxon>Cladosporiales</taxon>
        <taxon>Cladosporiaceae</taxon>
        <taxon>Cladosporium</taxon>
    </lineage>
</organism>
<dbReference type="InterPro" id="IPR029058">
    <property type="entry name" value="AB_hydrolase_fold"/>
</dbReference>
<evidence type="ECO:0000313" key="7">
    <source>
        <dbReference type="EMBL" id="KAL1584380.1"/>
    </source>
</evidence>
<dbReference type="SUPFAM" id="SSF53474">
    <property type="entry name" value="alpha/beta-Hydrolases"/>
    <property type="match status" value="1"/>
</dbReference>
<dbReference type="RefSeq" id="XP_069227486.1">
    <property type="nucleotide sequence ID" value="XM_069374875.1"/>
</dbReference>
<name>A0AB34KM30_9PEZI</name>
<sequence length="1843" mass="202618">MSLEFEENVTKQTRIYRTLGQGLKIFHDHPFAEVDILAVPGLGTNPEECWTWKPDSDANTHLHVADGTPVPSRPIPASDHDFNWLRDPDGLASIFEKSRIMLYDYASAWRGRRKVRATMKSICTWLLDDLREKRKVGNDMARPLIIIGHSMGGIVVAKALCMAKSKREFEPIVNATVGCAFFGVPFKGSDMAKIALLHSSVFGQDAYESLLAFMRTEKNDTLDEVTSDFMEICTRLVPPVDLFCAWEQIPTAMSYSDRLPNLLQQPFLKQGARMVMDFGISAFGASTHFVEKESAELQGAHSVGLTAGHSDLVKFESIDSPKFVPVRIALSKMVREARMNVRKRALSSGERLLPQRFINQVRKSLSTVDMRAKFQAKVGDRVITSWLEAEPLYQKWLSPGSLKEPKDCYLWMRGGPGLGKTNASLAAIQRLELSASNSTIADAAGIQNQEFLAFFLCDWFPGCCSAEDVLKSLIMQLINQDESLAQHARWFVPNPRYRGPAHFDSGRAAASADASGAKATATVDNLWRCLQDMIEDPAVNSIHVVISNMHCLDSGASTNALLAKLRLTAFESNPSARKAKWLVTSRDEKHISHYLTAQSISAIDLDNDAEYGGKVKVSRQRHARDAIVQLKSAKNYSPDFAYYVRNFVESQSQDENWIDILFILLHAMPSSDNSLMIRKWLRETGTYNMPRLIDHAWDKVLNHEEDAMLEIEELMHSMTIAYEPPTLAELAVLTQIEDLRRLEELVRMCSPILQMDEMGNKILFTNPEFRDRLSVVLHGDAASASSQRRRYHGLMALRCFKYIKATFNLVDAQQSSPEISADGNSSAERKVVAATLIRDTDVLVATHEDEDTRERAGTASLASTITCSYPVRYFFQHISEGFPDAVQELCDYDEDFWGGDSIARHGWLRSFATMSGDFNELNTTQMSALHVAAGLGANELVSILVTRFGAGLLSSLNADGMTALHVAAFKNKYDAVDTLIRAGADTESGAGSSGTALHLAALRGNHTVMKLLIEKGSDVNAFSQKIGPVINAAIRSGTVDAVKLIMGGEVHFDVDYTRCDPPLTLSAGISEPGLFRDILQSGKIKWLQNVKLLDQALIAASYSGRHESVCTLLKFEHVYTNNTVEDAILSAALEKNWGCVNELLEYTINDTAKGNRRDVYLDATFYLTATSREEHLDILQKIWEFTRHGVSKDICDFSLYQATVLNKGSTVGWLLNTCGADANALAQWPKSIAVYAADTSATTDFLNPLNAAASSGNVPILAALIEHGAQIDGNRGYALQIAAGEGHDDAVNILLEHGAAVNKKAFDSEELGFFSSTALQAACDNKRVGVVRILMQHGADPNLGGGVFTNPITAATQKAQHEVLELLVSPPGINVNVVASGDGSTPLINAAAHMSMESIELLIRHGADIDARNADGDTALIMAAWKGDEACVNLLCDAGADVTYRSPNRGLPLSAAANGLNPSCATVLADKMNTSIDSYKEQVKTNPSKEHLRKALEDLRERDENIEGLKVILAEAQEQLRSSHNDIEFLQHEKQRMLAAKSFQGQTYESAGQMVKAMQNERAELLVQLSAERGQTALANDSVEKVQRLLETERQANAALRKKQELGILQDEVKAADEALSRETQMNLDLRDEIRDLQEKMRKTEEQSIAAQASLESATQVANLEREIQERLKDDIKVLERKYREEVLANVKASEERGGSSPPTSHKSQSDLRPQVIHEESSSYVPQRKGGYANARLSSNPLNRPVHASFDSSVSPPRSPPANGNNANRSPDTPSGFRTVHGFHGRSGALGGYPAERAGLPLPRSRSDDLYESSIADVQRGNKTDGGHASRSRGPSTVGSNES</sequence>
<feature type="repeat" description="ANK" evidence="3">
    <location>
        <begin position="1415"/>
        <end position="1447"/>
    </location>
</feature>
<reference evidence="7 8" key="1">
    <citation type="journal article" date="2020" name="Microbiol. Resour. Announc.">
        <title>Draft Genome Sequence of a Cladosporium Species Isolated from the Mesophotic Ascidian Didemnum maculosum.</title>
        <authorList>
            <person name="Gioti A."/>
            <person name="Siaperas R."/>
            <person name="Nikolaivits E."/>
            <person name="Le Goff G."/>
            <person name="Ouazzani J."/>
            <person name="Kotoulas G."/>
            <person name="Topakas E."/>
        </authorList>
    </citation>
    <scope>NUCLEOTIDE SEQUENCE [LARGE SCALE GENOMIC DNA]</scope>
    <source>
        <strain evidence="7 8">TM138-S3</strain>
    </source>
</reference>
<feature type="region of interest" description="Disordered" evidence="5">
    <location>
        <begin position="1690"/>
        <end position="1843"/>
    </location>
</feature>
<dbReference type="Gene3D" id="1.25.40.20">
    <property type="entry name" value="Ankyrin repeat-containing domain"/>
    <property type="match status" value="2"/>
</dbReference>
<dbReference type="InterPro" id="IPR056884">
    <property type="entry name" value="NPHP3-like_N"/>
</dbReference>
<keyword evidence="4" id="KW-0175">Coiled coil</keyword>
<feature type="repeat" description="ANK" evidence="3">
    <location>
        <begin position="1244"/>
        <end position="1276"/>
    </location>
</feature>
<dbReference type="PROSITE" id="PS50297">
    <property type="entry name" value="ANK_REP_REGION"/>
    <property type="match status" value="6"/>
</dbReference>
<feature type="repeat" description="ANK" evidence="3">
    <location>
        <begin position="1274"/>
        <end position="1306"/>
    </location>
</feature>
<dbReference type="InterPro" id="IPR036770">
    <property type="entry name" value="Ankyrin_rpt-contain_sf"/>
</dbReference>
<dbReference type="Pfam" id="PF24883">
    <property type="entry name" value="NPHP3_N"/>
    <property type="match status" value="1"/>
</dbReference>
<proteinExistence type="predicted"/>
<dbReference type="SMART" id="SM00248">
    <property type="entry name" value="ANK"/>
    <property type="match status" value="9"/>
</dbReference>
<keyword evidence="8" id="KW-1185">Reference proteome</keyword>
<evidence type="ECO:0000313" key="8">
    <source>
        <dbReference type="Proteomes" id="UP000803884"/>
    </source>
</evidence>
<keyword evidence="2 3" id="KW-0040">ANK repeat</keyword>
<feature type="domain" description="Nephrocystin 3-like N-terminal" evidence="6">
    <location>
        <begin position="385"/>
        <end position="489"/>
    </location>
</feature>
<dbReference type="InterPro" id="IPR002110">
    <property type="entry name" value="Ankyrin_rpt"/>
</dbReference>
<dbReference type="GeneID" id="96007713"/>
<feature type="coiled-coil region" evidence="4">
    <location>
        <begin position="1489"/>
        <end position="1689"/>
    </location>
</feature>
<dbReference type="SUPFAM" id="SSF48403">
    <property type="entry name" value="Ankyrin repeat"/>
    <property type="match status" value="2"/>
</dbReference>
<accession>A0AB34KM30</accession>
<feature type="repeat" description="ANK" evidence="3">
    <location>
        <begin position="1382"/>
        <end position="1414"/>
    </location>
</feature>
<dbReference type="PRINTS" id="PR01415">
    <property type="entry name" value="ANKYRIN"/>
</dbReference>
<dbReference type="PROSITE" id="PS50088">
    <property type="entry name" value="ANK_REPEAT"/>
    <property type="match status" value="7"/>
</dbReference>
<dbReference type="EMBL" id="JAAQHG020000026">
    <property type="protein sequence ID" value="KAL1584380.1"/>
    <property type="molecule type" value="Genomic_DNA"/>
</dbReference>